<evidence type="ECO:0000259" key="2">
    <source>
        <dbReference type="Pfam" id="PF07460"/>
    </source>
</evidence>
<dbReference type="PANTHER" id="PTHR34199:SF1">
    <property type="entry name" value="HISTONE-LYSINE N-METHYLTRANSFERASE, H3 LYSINE-79 SPECIFIC-LIKE PROTEIN"/>
    <property type="match status" value="1"/>
</dbReference>
<feature type="compositionally biased region" description="Basic and acidic residues" evidence="1">
    <location>
        <begin position="308"/>
        <end position="318"/>
    </location>
</feature>
<evidence type="ECO:0000313" key="3">
    <source>
        <dbReference type="EMBL" id="KAK6154290.1"/>
    </source>
</evidence>
<protein>
    <recommendedName>
        <fullName evidence="2">Nuclease associated modular domain-containing protein</fullName>
    </recommendedName>
</protein>
<accession>A0ABR0X7C4</accession>
<proteinExistence type="predicted"/>
<feature type="domain" description="Nuclease associated modular" evidence="2">
    <location>
        <begin position="136"/>
        <end position="162"/>
    </location>
</feature>
<organism evidence="3 4">
    <name type="scientific">Rehmannia glutinosa</name>
    <name type="common">Chinese foxglove</name>
    <dbReference type="NCBI Taxonomy" id="99300"/>
    <lineage>
        <taxon>Eukaryota</taxon>
        <taxon>Viridiplantae</taxon>
        <taxon>Streptophyta</taxon>
        <taxon>Embryophyta</taxon>
        <taxon>Tracheophyta</taxon>
        <taxon>Spermatophyta</taxon>
        <taxon>Magnoliopsida</taxon>
        <taxon>eudicotyledons</taxon>
        <taxon>Gunneridae</taxon>
        <taxon>Pentapetalae</taxon>
        <taxon>asterids</taxon>
        <taxon>lamiids</taxon>
        <taxon>Lamiales</taxon>
        <taxon>Orobanchaceae</taxon>
        <taxon>Rehmannieae</taxon>
        <taxon>Rehmannia</taxon>
    </lineage>
</organism>
<comment type="caution">
    <text evidence="3">The sequence shown here is derived from an EMBL/GenBank/DDBJ whole genome shotgun (WGS) entry which is preliminary data.</text>
</comment>
<feature type="region of interest" description="Disordered" evidence="1">
    <location>
        <begin position="285"/>
        <end position="318"/>
    </location>
</feature>
<dbReference type="EMBL" id="JABTTQ020000005">
    <property type="protein sequence ID" value="KAK6154290.1"/>
    <property type="molecule type" value="Genomic_DNA"/>
</dbReference>
<dbReference type="PANTHER" id="PTHR34199">
    <property type="entry name" value="NUMOD3 MOTIF FAMILY PROTEIN, EXPRESSED"/>
    <property type="match status" value="1"/>
</dbReference>
<gene>
    <name evidence="3" type="ORF">DH2020_008538</name>
</gene>
<keyword evidence="4" id="KW-1185">Reference proteome</keyword>
<dbReference type="InterPro" id="IPR003611">
    <property type="entry name" value="NUMOD3"/>
</dbReference>
<evidence type="ECO:0000313" key="4">
    <source>
        <dbReference type="Proteomes" id="UP001318860"/>
    </source>
</evidence>
<feature type="compositionally biased region" description="Basic and acidic residues" evidence="1">
    <location>
        <begin position="285"/>
        <end position="295"/>
    </location>
</feature>
<dbReference type="Proteomes" id="UP001318860">
    <property type="component" value="Unassembled WGS sequence"/>
</dbReference>
<dbReference type="Pfam" id="PF07460">
    <property type="entry name" value="NUMOD3"/>
    <property type="match status" value="1"/>
</dbReference>
<reference evidence="3 4" key="1">
    <citation type="journal article" date="2021" name="Comput. Struct. Biotechnol. J.">
        <title>De novo genome assembly of the potent medicinal plant Rehmannia glutinosa using nanopore technology.</title>
        <authorList>
            <person name="Ma L."/>
            <person name="Dong C."/>
            <person name="Song C."/>
            <person name="Wang X."/>
            <person name="Zheng X."/>
            <person name="Niu Y."/>
            <person name="Chen S."/>
            <person name="Feng W."/>
        </authorList>
    </citation>
    <scope>NUCLEOTIDE SEQUENCE [LARGE SCALE GENOMIC DNA]</scope>
    <source>
        <strain evidence="3">DH-2019</strain>
    </source>
</reference>
<evidence type="ECO:0000256" key="1">
    <source>
        <dbReference type="SAM" id="MobiDB-lite"/>
    </source>
</evidence>
<name>A0ABR0X7C4_REHGL</name>
<sequence length="384" mass="44726">MTAPTNAICDALLSLETAWKLSASRLHINSMPRTILPNFAYVIEHTTYSTSRASLVKNTCPCVALGIFSSFKGPYSCRAMDKGIYSRRTPHVLESCKGVKSDLSEEPNLTEKIQVDSQYQESVDMEDDKEIQRRIKIGHRNKGKVPWNKGRKHSEETRERIRRRTKEALKDPKVRKKMSEAPRVLSDQTKVKIRASLTSLWEKRLKWKRSREKFLQSWAESIAKAAKLGGSDQQELDWDSYDKLKREIALQQIHQTAEKRAKEMARIRAQRAAEAKAEKMARLAEKRREREENAKARGASIRKRNKKSKEEKERLAEFQEEKLKERLMKIHKKKSAINQVSNQHQRPWEKFDLDFAKGLQKETSLADQIRFAKNRRSEQLLDKL</sequence>